<feature type="domain" description="VWFA" evidence="10">
    <location>
        <begin position="71"/>
        <end position="239"/>
    </location>
</feature>
<dbReference type="SMART" id="SM00327">
    <property type="entry name" value="VWA"/>
    <property type="match status" value="1"/>
</dbReference>
<evidence type="ECO:0000256" key="7">
    <source>
        <dbReference type="ARBA" id="ARBA00023136"/>
    </source>
</evidence>
<evidence type="ECO:0000256" key="9">
    <source>
        <dbReference type="SAM" id="SignalP"/>
    </source>
</evidence>
<evidence type="ECO:0000256" key="1">
    <source>
        <dbReference type="ARBA" id="ARBA00004479"/>
    </source>
</evidence>
<evidence type="ECO:0000256" key="4">
    <source>
        <dbReference type="ARBA" id="ARBA00022723"/>
    </source>
</evidence>
<dbReference type="GO" id="GO:0004888">
    <property type="term" value="F:transmembrane signaling receptor activity"/>
    <property type="evidence" value="ECO:0007669"/>
    <property type="project" value="TreeGrafter"/>
</dbReference>
<proteinExistence type="inferred from homology"/>
<keyword evidence="4" id="KW-0479">Metal-binding</keyword>
<keyword evidence="12" id="KW-1185">Reference proteome</keyword>
<evidence type="ECO:0000256" key="3">
    <source>
        <dbReference type="ARBA" id="ARBA00022692"/>
    </source>
</evidence>
<dbReference type="Pfam" id="PF05587">
    <property type="entry name" value="Anth_Ig"/>
    <property type="match status" value="1"/>
</dbReference>
<dbReference type="AlphaFoldDB" id="A0A7J7RMK7"/>
<dbReference type="InterPro" id="IPR002035">
    <property type="entry name" value="VWF_A"/>
</dbReference>
<dbReference type="Proteomes" id="UP000527355">
    <property type="component" value="Unassembled WGS sequence"/>
</dbReference>
<evidence type="ECO:0000256" key="5">
    <source>
        <dbReference type="ARBA" id="ARBA00022729"/>
    </source>
</evidence>
<comment type="subcellular location">
    <subcellularLocation>
        <location evidence="1">Membrane</location>
        <topology evidence="1">Single-pass type I membrane protein</topology>
    </subcellularLocation>
</comment>
<dbReference type="SUPFAM" id="SSF53300">
    <property type="entry name" value="vWA-like"/>
    <property type="match status" value="1"/>
</dbReference>
<keyword evidence="5 9" id="KW-0732">Signal</keyword>
<reference evidence="11 12" key="1">
    <citation type="journal article" date="2020" name="Nature">
        <title>Six reference-quality genomes reveal evolution of bat adaptations.</title>
        <authorList>
            <person name="Jebb D."/>
            <person name="Huang Z."/>
            <person name="Pippel M."/>
            <person name="Hughes G.M."/>
            <person name="Lavrichenko K."/>
            <person name="Devanna P."/>
            <person name="Winkler S."/>
            <person name="Jermiin L.S."/>
            <person name="Skirmuntt E.C."/>
            <person name="Katzourakis A."/>
            <person name="Burkitt-Gray L."/>
            <person name="Ray D.A."/>
            <person name="Sullivan K.A.M."/>
            <person name="Roscito J.G."/>
            <person name="Kirilenko B.M."/>
            <person name="Davalos L.M."/>
            <person name="Corthals A.P."/>
            <person name="Power M.L."/>
            <person name="Jones G."/>
            <person name="Ransome R.D."/>
            <person name="Dechmann D.K.N."/>
            <person name="Locatelli A.G."/>
            <person name="Puechmaille S.J."/>
            <person name="Fedrigo O."/>
            <person name="Jarvis E.D."/>
            <person name="Hiller M."/>
            <person name="Vernes S.C."/>
            <person name="Myers E.W."/>
            <person name="Teeling E.C."/>
        </authorList>
    </citation>
    <scope>NUCLEOTIDE SEQUENCE [LARGE SCALE GENOMIC DNA]</scope>
    <source>
        <strain evidence="11">MMyoMyo1</strain>
        <tissue evidence="11">Flight muscle</tissue>
    </source>
</reference>
<dbReference type="PROSITE" id="PS50234">
    <property type="entry name" value="VWFA"/>
    <property type="match status" value="1"/>
</dbReference>
<evidence type="ECO:0000256" key="6">
    <source>
        <dbReference type="ARBA" id="ARBA00022989"/>
    </source>
</evidence>
<gene>
    <name evidence="11" type="ORF">mMyoMyo1_010255</name>
</gene>
<feature type="chain" id="PRO_5029717512" description="VWFA domain-containing protein" evidence="9">
    <location>
        <begin position="26"/>
        <end position="474"/>
    </location>
</feature>
<evidence type="ECO:0000313" key="12">
    <source>
        <dbReference type="Proteomes" id="UP000527355"/>
    </source>
</evidence>
<protein>
    <recommendedName>
        <fullName evidence="10">VWFA domain-containing protein</fullName>
    </recommendedName>
</protein>
<dbReference type="VEuPathDB" id="HostDB:GeneID_118668907"/>
<dbReference type="GO" id="GO:0009986">
    <property type="term" value="C:cell surface"/>
    <property type="evidence" value="ECO:0007669"/>
    <property type="project" value="TreeGrafter"/>
</dbReference>
<feature type="signal peptide" evidence="9">
    <location>
        <begin position="1"/>
        <end position="25"/>
    </location>
</feature>
<accession>A0A7J7RMK7</accession>
<dbReference type="GO" id="GO:0046872">
    <property type="term" value="F:metal ion binding"/>
    <property type="evidence" value="ECO:0007669"/>
    <property type="project" value="UniProtKB-KW"/>
</dbReference>
<keyword evidence="6" id="KW-1133">Transmembrane helix</keyword>
<keyword evidence="3" id="KW-0812">Transmembrane</keyword>
<organism evidence="11 12">
    <name type="scientific">Myotis myotis</name>
    <name type="common">Greater mouse-eared bat</name>
    <name type="synonym">Vespertilio myotis</name>
    <dbReference type="NCBI Taxonomy" id="51298"/>
    <lineage>
        <taxon>Eukaryota</taxon>
        <taxon>Metazoa</taxon>
        <taxon>Chordata</taxon>
        <taxon>Craniata</taxon>
        <taxon>Vertebrata</taxon>
        <taxon>Euteleostomi</taxon>
        <taxon>Mammalia</taxon>
        <taxon>Eutheria</taxon>
        <taxon>Laurasiatheria</taxon>
        <taxon>Chiroptera</taxon>
        <taxon>Yangochiroptera</taxon>
        <taxon>Vespertilionidae</taxon>
        <taxon>Myotis</taxon>
    </lineage>
</organism>
<feature type="compositionally biased region" description="Polar residues" evidence="8">
    <location>
        <begin position="343"/>
        <end position="413"/>
    </location>
</feature>
<sequence length="474" mass="54240">MESDDRRVLGPMLFLLLVMPPPLSAGSSWPRVLSWRHLNRHLGQEWEGFNRRARYHRSEQDKFRYCKGKFDLYFVVDRSNNMKNRWEEIYSIVEKMVKKYTNPKLRMSFITSDGETLMAPTSDRKAIKKGLEELRNVEPLGELDMGPGFKKVNELIQPVRKKDNQAASLVISMIGGLMVEETVFETRREAYKARNMGAKVYSVGLEDYSRRQLKHIVEGEHKIYEKSNYNTMDSFVNSLVDNSCLDVMGEDTYFVCVGESYTLAFFSSVLKEQNINDYVCRYNVDNTTVYTLKVINITKVKLLCQGHIFEKDRQVVVVDYSLNNGVKFQDQTLKMTSRKCASDTTTNHTTCPKNPEASNPTSYQATCPYNPQTSNPTTYQATSPKSPQTSNPTTYQATCPYNTHTSNPTTYQATSPKSPQTSKSTTYQATCPYNTHTTNPNTYQDTCPYNPQTSKPTNYQTTFPDNPQVFNPTT</sequence>
<feature type="region of interest" description="Disordered" evidence="8">
    <location>
        <begin position="441"/>
        <end position="474"/>
    </location>
</feature>
<dbReference type="PANTHER" id="PTHR16059:SF16">
    <property type="entry name" value="ANTHRAX TOXIN RECEPTOR-LIKE"/>
    <property type="match status" value="1"/>
</dbReference>
<dbReference type="InterPro" id="IPR008400">
    <property type="entry name" value="Anthrax_toxin_rcpt_extracel"/>
</dbReference>
<dbReference type="InterPro" id="IPR036465">
    <property type="entry name" value="vWFA_dom_sf"/>
</dbReference>
<dbReference type="PANTHER" id="PTHR16059">
    <property type="entry name" value="ANTHRAX TOXIN RECEPTOR"/>
    <property type="match status" value="1"/>
</dbReference>
<keyword evidence="7" id="KW-0472">Membrane</keyword>
<dbReference type="Pfam" id="PF00092">
    <property type="entry name" value="VWA"/>
    <property type="match status" value="1"/>
</dbReference>
<comment type="caution">
    <text evidence="11">The sequence shown here is derived from an EMBL/GenBank/DDBJ whole genome shotgun (WGS) entry which is preliminary data.</text>
</comment>
<evidence type="ECO:0000259" key="10">
    <source>
        <dbReference type="PROSITE" id="PS50234"/>
    </source>
</evidence>
<evidence type="ECO:0000313" key="11">
    <source>
        <dbReference type="EMBL" id="KAF6277386.1"/>
    </source>
</evidence>
<dbReference type="Gene3D" id="3.40.50.410">
    <property type="entry name" value="von Willebrand factor, type A domain"/>
    <property type="match status" value="1"/>
</dbReference>
<dbReference type="GO" id="GO:0005886">
    <property type="term" value="C:plasma membrane"/>
    <property type="evidence" value="ECO:0007669"/>
    <property type="project" value="TreeGrafter"/>
</dbReference>
<evidence type="ECO:0000256" key="8">
    <source>
        <dbReference type="SAM" id="MobiDB-lite"/>
    </source>
</evidence>
<comment type="similarity">
    <text evidence="2">Belongs to the ATR family.</text>
</comment>
<feature type="compositionally biased region" description="Polar residues" evidence="8">
    <location>
        <begin position="444"/>
        <end position="474"/>
    </location>
</feature>
<evidence type="ECO:0000256" key="2">
    <source>
        <dbReference type="ARBA" id="ARBA00008095"/>
    </source>
</evidence>
<feature type="compositionally biased region" description="Low complexity" evidence="8">
    <location>
        <begin position="414"/>
        <end position="426"/>
    </location>
</feature>
<dbReference type="EMBL" id="JABWUV010000024">
    <property type="protein sequence ID" value="KAF6277386.1"/>
    <property type="molecule type" value="Genomic_DNA"/>
</dbReference>
<name>A0A7J7RMK7_MYOMY</name>
<feature type="region of interest" description="Disordered" evidence="8">
    <location>
        <begin position="343"/>
        <end position="426"/>
    </location>
</feature>